<dbReference type="InterPro" id="IPR012373">
    <property type="entry name" value="Ferrdict_sens_TM"/>
</dbReference>
<dbReference type="Pfam" id="PF04773">
    <property type="entry name" value="FecR"/>
    <property type="match status" value="1"/>
</dbReference>
<dbReference type="GO" id="GO:0016989">
    <property type="term" value="F:sigma factor antagonist activity"/>
    <property type="evidence" value="ECO:0007669"/>
    <property type="project" value="TreeGrafter"/>
</dbReference>
<keyword evidence="1" id="KW-1133">Transmembrane helix</keyword>
<evidence type="ECO:0000313" key="4">
    <source>
        <dbReference type="EMBL" id="RKR82141.1"/>
    </source>
</evidence>
<dbReference type="Pfam" id="PF16344">
    <property type="entry name" value="FecR_C"/>
    <property type="match status" value="1"/>
</dbReference>
<dbReference type="RefSeq" id="WP_121197765.1">
    <property type="nucleotide sequence ID" value="NZ_RBKU01000001.1"/>
</dbReference>
<proteinExistence type="predicted"/>
<dbReference type="OrthoDB" id="1524389at2"/>
<dbReference type="AlphaFoldDB" id="A0A495J0I9"/>
<evidence type="ECO:0000313" key="5">
    <source>
        <dbReference type="Proteomes" id="UP000268007"/>
    </source>
</evidence>
<comment type="caution">
    <text evidence="4">The sequence shown here is derived from an EMBL/GenBank/DDBJ whole genome shotgun (WGS) entry which is preliminary data.</text>
</comment>
<dbReference type="PANTHER" id="PTHR30273:SF2">
    <property type="entry name" value="PROTEIN FECR"/>
    <property type="match status" value="1"/>
</dbReference>
<dbReference type="FunFam" id="2.60.120.1440:FF:000001">
    <property type="entry name" value="Putative anti-sigma factor"/>
    <property type="match status" value="1"/>
</dbReference>
<dbReference type="EMBL" id="RBKU01000001">
    <property type="protein sequence ID" value="RKR82141.1"/>
    <property type="molecule type" value="Genomic_DNA"/>
</dbReference>
<dbReference type="Proteomes" id="UP000268007">
    <property type="component" value="Unassembled WGS sequence"/>
</dbReference>
<feature type="transmembrane region" description="Helical" evidence="1">
    <location>
        <begin position="77"/>
        <end position="99"/>
    </location>
</feature>
<dbReference type="PIRSF" id="PIRSF018266">
    <property type="entry name" value="FecR"/>
    <property type="match status" value="1"/>
</dbReference>
<feature type="domain" description="Protein FecR C-terminal" evidence="3">
    <location>
        <begin position="251"/>
        <end position="318"/>
    </location>
</feature>
<protein>
    <submittedName>
        <fullName evidence="4">FecR family protein</fullName>
    </submittedName>
</protein>
<accession>A0A495J0I9</accession>
<keyword evidence="1" id="KW-0472">Membrane</keyword>
<gene>
    <name evidence="4" type="ORF">BDD43_2310</name>
</gene>
<reference evidence="4 5" key="1">
    <citation type="submission" date="2018-10" db="EMBL/GenBank/DDBJ databases">
        <title>Genomic Encyclopedia of Archaeal and Bacterial Type Strains, Phase II (KMG-II): from individual species to whole genera.</title>
        <authorList>
            <person name="Goeker M."/>
        </authorList>
    </citation>
    <scope>NUCLEOTIDE SEQUENCE [LARGE SCALE GENOMIC DNA]</scope>
    <source>
        <strain evidence="4 5">DSM 18602</strain>
    </source>
</reference>
<evidence type="ECO:0000256" key="1">
    <source>
        <dbReference type="SAM" id="Phobius"/>
    </source>
</evidence>
<evidence type="ECO:0000259" key="3">
    <source>
        <dbReference type="Pfam" id="PF16344"/>
    </source>
</evidence>
<keyword evidence="5" id="KW-1185">Reference proteome</keyword>
<keyword evidence="1" id="KW-0812">Transmembrane</keyword>
<dbReference type="Gene3D" id="3.55.50.30">
    <property type="match status" value="1"/>
</dbReference>
<dbReference type="PANTHER" id="PTHR30273">
    <property type="entry name" value="PERIPLASMIC SIGNAL SENSOR AND SIGMA FACTOR ACTIVATOR FECR-RELATED"/>
    <property type="match status" value="1"/>
</dbReference>
<dbReference type="InterPro" id="IPR032508">
    <property type="entry name" value="FecR_C"/>
</dbReference>
<name>A0A495J0I9_9SPHI</name>
<dbReference type="Gene3D" id="2.60.120.1440">
    <property type="match status" value="1"/>
</dbReference>
<sequence>MQEERKYLDELFQKYRQGTVTEKEKELIARWLEQLDAAEDEPEQSRLDLAADRSRREFRAKFQPEEINQTKIVSLPLWLRSVAASILALLSITAGFYIYHNRQATTQTAYEQQSTGTGQMKTITLADGTRITLNNRSRLKYPVSFAADKREVTLSGEAFFEVNHEPTRPFIVHTDKINVQVLGTSFNIQDYPDDVDLSVAVVSGKVGVMQKNIKTAYLIAGDALAYHRLSGKTDLFKIDGRAVTAWQQGVLVFDNEQLESITRKLERFYKVSFVFKNQALKRSELSLKVKNQSLAVVMSALSISGDFHYKISKARVTIW</sequence>
<feature type="domain" description="FecR protein" evidence="2">
    <location>
        <begin position="114"/>
        <end position="206"/>
    </location>
</feature>
<organism evidence="4 5">
    <name type="scientific">Mucilaginibacter gracilis</name>
    <dbReference type="NCBI Taxonomy" id="423350"/>
    <lineage>
        <taxon>Bacteria</taxon>
        <taxon>Pseudomonadati</taxon>
        <taxon>Bacteroidota</taxon>
        <taxon>Sphingobacteriia</taxon>
        <taxon>Sphingobacteriales</taxon>
        <taxon>Sphingobacteriaceae</taxon>
        <taxon>Mucilaginibacter</taxon>
    </lineage>
</organism>
<evidence type="ECO:0000259" key="2">
    <source>
        <dbReference type="Pfam" id="PF04773"/>
    </source>
</evidence>
<dbReference type="InterPro" id="IPR006860">
    <property type="entry name" value="FecR"/>
</dbReference>